<dbReference type="STRING" id="71717.A0A4Y7THS4"/>
<evidence type="ECO:0000256" key="1">
    <source>
        <dbReference type="SAM" id="MobiDB-lite"/>
    </source>
</evidence>
<keyword evidence="4" id="KW-1185">Reference proteome</keyword>
<dbReference type="SUPFAM" id="SSF53474">
    <property type="entry name" value="alpha/beta-Hydrolases"/>
    <property type="match status" value="1"/>
</dbReference>
<accession>A0A4Y7THS4</accession>
<organism evidence="3 4">
    <name type="scientific">Coprinellus micaceus</name>
    <name type="common">Glistening ink-cap mushroom</name>
    <name type="synonym">Coprinus micaceus</name>
    <dbReference type="NCBI Taxonomy" id="71717"/>
    <lineage>
        <taxon>Eukaryota</taxon>
        <taxon>Fungi</taxon>
        <taxon>Dikarya</taxon>
        <taxon>Basidiomycota</taxon>
        <taxon>Agaricomycotina</taxon>
        <taxon>Agaricomycetes</taxon>
        <taxon>Agaricomycetidae</taxon>
        <taxon>Agaricales</taxon>
        <taxon>Agaricineae</taxon>
        <taxon>Psathyrellaceae</taxon>
        <taxon>Coprinellus</taxon>
    </lineage>
</organism>
<proteinExistence type="predicted"/>
<gene>
    <name evidence="3" type="ORF">FA13DRAFT_1627467</name>
</gene>
<protein>
    <recommendedName>
        <fullName evidence="2">T6SS Phospholipase effector Tle1-like catalytic domain-containing protein</fullName>
    </recommendedName>
</protein>
<dbReference type="InterPro" id="IPR018712">
    <property type="entry name" value="Tle1-like_cat"/>
</dbReference>
<reference evidence="3 4" key="1">
    <citation type="journal article" date="2019" name="Nat. Ecol. Evol.">
        <title>Megaphylogeny resolves global patterns of mushroom evolution.</title>
        <authorList>
            <person name="Varga T."/>
            <person name="Krizsan K."/>
            <person name="Foldi C."/>
            <person name="Dima B."/>
            <person name="Sanchez-Garcia M."/>
            <person name="Sanchez-Ramirez S."/>
            <person name="Szollosi G.J."/>
            <person name="Szarkandi J.G."/>
            <person name="Papp V."/>
            <person name="Albert L."/>
            <person name="Andreopoulos W."/>
            <person name="Angelini C."/>
            <person name="Antonin V."/>
            <person name="Barry K.W."/>
            <person name="Bougher N.L."/>
            <person name="Buchanan P."/>
            <person name="Buyck B."/>
            <person name="Bense V."/>
            <person name="Catcheside P."/>
            <person name="Chovatia M."/>
            <person name="Cooper J."/>
            <person name="Damon W."/>
            <person name="Desjardin D."/>
            <person name="Finy P."/>
            <person name="Geml J."/>
            <person name="Haridas S."/>
            <person name="Hughes K."/>
            <person name="Justo A."/>
            <person name="Karasinski D."/>
            <person name="Kautmanova I."/>
            <person name="Kiss B."/>
            <person name="Kocsube S."/>
            <person name="Kotiranta H."/>
            <person name="LaButti K.M."/>
            <person name="Lechner B.E."/>
            <person name="Liimatainen K."/>
            <person name="Lipzen A."/>
            <person name="Lukacs Z."/>
            <person name="Mihaltcheva S."/>
            <person name="Morgado L.N."/>
            <person name="Niskanen T."/>
            <person name="Noordeloos M.E."/>
            <person name="Ohm R.A."/>
            <person name="Ortiz-Santana B."/>
            <person name="Ovrebo C."/>
            <person name="Racz N."/>
            <person name="Riley R."/>
            <person name="Savchenko A."/>
            <person name="Shiryaev A."/>
            <person name="Soop K."/>
            <person name="Spirin V."/>
            <person name="Szebenyi C."/>
            <person name="Tomsovsky M."/>
            <person name="Tulloss R.E."/>
            <person name="Uehling J."/>
            <person name="Grigoriev I.V."/>
            <person name="Vagvolgyi C."/>
            <person name="Papp T."/>
            <person name="Martin F.M."/>
            <person name="Miettinen O."/>
            <person name="Hibbett D.S."/>
            <person name="Nagy L.G."/>
        </authorList>
    </citation>
    <scope>NUCLEOTIDE SEQUENCE [LARGE SCALE GENOMIC DNA]</scope>
    <source>
        <strain evidence="3 4">FP101781</strain>
    </source>
</reference>
<dbReference type="OrthoDB" id="3162439at2759"/>
<feature type="compositionally biased region" description="Polar residues" evidence="1">
    <location>
        <begin position="1"/>
        <end position="15"/>
    </location>
</feature>
<evidence type="ECO:0000259" key="2">
    <source>
        <dbReference type="Pfam" id="PF09994"/>
    </source>
</evidence>
<dbReference type="Proteomes" id="UP000298030">
    <property type="component" value="Unassembled WGS sequence"/>
</dbReference>
<name>A0A4Y7THS4_COPMI</name>
<dbReference type="Pfam" id="PF09994">
    <property type="entry name" value="T6SS_Tle1-like_cat"/>
    <property type="match status" value="1"/>
</dbReference>
<evidence type="ECO:0000313" key="4">
    <source>
        <dbReference type="Proteomes" id="UP000298030"/>
    </source>
</evidence>
<dbReference type="Gene3D" id="3.40.50.1820">
    <property type="entry name" value="alpha/beta hydrolase"/>
    <property type="match status" value="1"/>
</dbReference>
<dbReference type="AlphaFoldDB" id="A0A4Y7THS4"/>
<dbReference type="EMBL" id="QPFP01000013">
    <property type="protein sequence ID" value="TEB33122.1"/>
    <property type="molecule type" value="Genomic_DNA"/>
</dbReference>
<dbReference type="PANTHER" id="PTHR33840:SF2">
    <property type="entry name" value="TLE1 PHOSPHOLIPASE DOMAIN-CONTAINING PROTEIN"/>
    <property type="match status" value="1"/>
</dbReference>
<sequence length="514" mass="58099">MSQSPSGSPTENVFQVNGPVQPEREASSGSLYYKGSTVVPTSHKARTLVLCFDGTGDQFDADNSNIVNFFSALSKGDPDNQMVYYQAGIGTYVGRGGNPILTKISKMLDEAVAWNLETHIMDGYEFLMQNYRANDRICIFGFSRGAYTARCLAGMLHKVGLLPTCNHQQVPFAYKMYMRPDEYGWKQSNAFKKAFSIDVDIEFLGVWDTVNSVGIIPKRLPFSASNNLVRSFRHAISLDERRAKFKANVWNRPVHGEDLLSITDQEAARRVKKAEKTQGKHKDKHRGHLHRYEAQFGGAIRHETDVEEVWFAGCHCDVGGGSVTNGTPHSLARIPLRWMIRECFKCETGIIFQVEMLRKLGMDLDSLFPIALPRPPIRLPEGSAFIERIPKTQPSILAQADDTDSEVDATLIMSEEEHEMRDALSPKYDQLAMKKTWWLGEVMPMRHRYQRSNNEWVKQWGLNLGKGRIIPRQATHGVKVHRSVKIRLDGAFENGKKYAPKAANLDMSKVTWVD</sequence>
<feature type="region of interest" description="Disordered" evidence="1">
    <location>
        <begin position="1"/>
        <end position="27"/>
    </location>
</feature>
<evidence type="ECO:0000313" key="3">
    <source>
        <dbReference type="EMBL" id="TEB33122.1"/>
    </source>
</evidence>
<dbReference type="PANTHER" id="PTHR33840">
    <property type="match status" value="1"/>
</dbReference>
<dbReference type="InterPro" id="IPR029058">
    <property type="entry name" value="AB_hydrolase_fold"/>
</dbReference>
<comment type="caution">
    <text evidence="3">The sequence shown here is derived from an EMBL/GenBank/DDBJ whole genome shotgun (WGS) entry which is preliminary data.</text>
</comment>
<feature type="domain" description="T6SS Phospholipase effector Tle1-like catalytic" evidence="2">
    <location>
        <begin position="46"/>
        <end position="342"/>
    </location>
</feature>